<evidence type="ECO:0000256" key="1">
    <source>
        <dbReference type="ARBA" id="ARBA00010928"/>
    </source>
</evidence>
<dbReference type="Gene3D" id="3.30.360.10">
    <property type="entry name" value="Dihydrodipicolinate Reductase, domain 2"/>
    <property type="match status" value="1"/>
</dbReference>
<dbReference type="InterPro" id="IPR036291">
    <property type="entry name" value="NAD(P)-bd_dom_sf"/>
</dbReference>
<accession>A0ABW5V0K0</accession>
<keyword evidence="3" id="KW-0520">NAD</keyword>
<dbReference type="Proteomes" id="UP001597492">
    <property type="component" value="Unassembled WGS sequence"/>
</dbReference>
<evidence type="ECO:0000259" key="4">
    <source>
        <dbReference type="Pfam" id="PF01408"/>
    </source>
</evidence>
<dbReference type="GO" id="GO:0050112">
    <property type="term" value="F:inositol 2-dehydrogenase (NAD+) activity"/>
    <property type="evidence" value="ECO:0007669"/>
    <property type="project" value="UniProtKB-EC"/>
</dbReference>
<feature type="domain" description="GFO/IDH/MocA-like oxidoreductase" evidence="5">
    <location>
        <begin position="134"/>
        <end position="253"/>
    </location>
</feature>
<evidence type="ECO:0000313" key="6">
    <source>
        <dbReference type="EMBL" id="MFD2758125.1"/>
    </source>
</evidence>
<dbReference type="EC" id="1.1.1.18" evidence="6"/>
<evidence type="ECO:0000256" key="3">
    <source>
        <dbReference type="ARBA" id="ARBA00023027"/>
    </source>
</evidence>
<dbReference type="Pfam" id="PF01408">
    <property type="entry name" value="GFO_IDH_MocA"/>
    <property type="match status" value="1"/>
</dbReference>
<keyword evidence="7" id="KW-1185">Reference proteome</keyword>
<reference evidence="7" key="1">
    <citation type="journal article" date="2019" name="Int. J. Syst. Evol. Microbiol.">
        <title>The Global Catalogue of Microorganisms (GCM) 10K type strain sequencing project: providing services to taxonomists for standard genome sequencing and annotation.</title>
        <authorList>
            <consortium name="The Broad Institute Genomics Platform"/>
            <consortium name="The Broad Institute Genome Sequencing Center for Infectious Disease"/>
            <person name="Wu L."/>
            <person name="Ma J."/>
        </authorList>
    </citation>
    <scope>NUCLEOTIDE SEQUENCE [LARGE SCALE GENOMIC DNA]</scope>
    <source>
        <strain evidence="7">TISTR 1514</strain>
    </source>
</reference>
<evidence type="ECO:0000259" key="5">
    <source>
        <dbReference type="Pfam" id="PF22725"/>
    </source>
</evidence>
<dbReference type="PANTHER" id="PTHR42840">
    <property type="entry name" value="NAD(P)-BINDING ROSSMANN-FOLD SUPERFAMILY PROTEIN-RELATED"/>
    <property type="match status" value="1"/>
</dbReference>
<dbReference type="NCBIfam" id="TIGR04380">
    <property type="entry name" value="myo_inos_iolG"/>
    <property type="match status" value="1"/>
</dbReference>
<comment type="caution">
    <text evidence="6">The sequence shown here is derived from an EMBL/GenBank/DDBJ whole genome shotgun (WGS) entry which is preliminary data.</text>
</comment>
<dbReference type="Pfam" id="PF22725">
    <property type="entry name" value="GFO_IDH_MocA_C3"/>
    <property type="match status" value="1"/>
</dbReference>
<dbReference type="InterPro" id="IPR055170">
    <property type="entry name" value="GFO_IDH_MocA-like_dom"/>
</dbReference>
<dbReference type="InterPro" id="IPR030827">
    <property type="entry name" value="Myo_inos_IolG"/>
</dbReference>
<proteinExistence type="inferred from homology"/>
<keyword evidence="2 6" id="KW-0560">Oxidoreductase</keyword>
<protein>
    <submittedName>
        <fullName evidence="6">Inositol 2-dehydrogenase</fullName>
        <ecNumber evidence="6">1.1.1.18</ecNumber>
    </submittedName>
</protein>
<dbReference type="RefSeq" id="WP_019618577.1">
    <property type="nucleotide sequence ID" value="NZ_JBHUNE010000006.1"/>
</dbReference>
<dbReference type="SUPFAM" id="SSF55347">
    <property type="entry name" value="Glyceraldehyde-3-phosphate dehydrogenase-like, C-terminal domain"/>
    <property type="match status" value="1"/>
</dbReference>
<gene>
    <name evidence="6" type="primary">iolG</name>
    <name evidence="6" type="ORF">ACFSW7_07015</name>
</gene>
<feature type="domain" description="Gfo/Idh/MocA-like oxidoreductase N-terminal" evidence="4">
    <location>
        <begin position="7"/>
        <end position="126"/>
    </location>
</feature>
<dbReference type="PANTHER" id="PTHR42840:SF3">
    <property type="entry name" value="BINDING ROSSMANN FOLD OXIDOREDUCTASE, PUTATIVE (AFU_ORTHOLOGUE AFUA_2G10240)-RELATED"/>
    <property type="match status" value="1"/>
</dbReference>
<dbReference type="SUPFAM" id="SSF51735">
    <property type="entry name" value="NAD(P)-binding Rossmann-fold domains"/>
    <property type="match status" value="1"/>
</dbReference>
<comment type="similarity">
    <text evidence="1">Belongs to the Gfo/Idh/MocA family.</text>
</comment>
<sequence>MTSNPTLRIGLIGTGRIGQVHAASVAALPGVSLDWVADPFIDGATRTAEAYGVPNVTADPLEVISSGSVDGVIIAAPTPTHVGLIEASIDAGVPVLCEKPIDLDIARVDALRAKAEATSTPVQIGFNRRFDPHFAELRRRVAAGEIGALEQLAITSRDPEPPAAEYVAVSGGIFRDMTIHDFDMARFFVPDIVEVTARGARQFDSAIAAAGDYDAVVVTLRGANDELITITNSRHSSYGYDQRIEAFGAGGLLQVSNIPVTNVRAFTGTSVEGLAPYRNFFLERYADAYRLELEAFAEWIRGGMANAPGFDDGRAALVLADAAVRSAAEGVSVAVDLRA</sequence>
<dbReference type="InterPro" id="IPR000683">
    <property type="entry name" value="Gfo/Idh/MocA-like_OxRdtase_N"/>
</dbReference>
<evidence type="ECO:0000313" key="7">
    <source>
        <dbReference type="Proteomes" id="UP001597492"/>
    </source>
</evidence>
<evidence type="ECO:0000256" key="2">
    <source>
        <dbReference type="ARBA" id="ARBA00023002"/>
    </source>
</evidence>
<name>A0ABW5V0K0_9MICO</name>
<dbReference type="EMBL" id="JBHUNE010000006">
    <property type="protein sequence ID" value="MFD2758125.1"/>
    <property type="molecule type" value="Genomic_DNA"/>
</dbReference>
<organism evidence="6 7">
    <name type="scientific">Gulosibacter faecalis</name>
    <dbReference type="NCBI Taxonomy" id="272240"/>
    <lineage>
        <taxon>Bacteria</taxon>
        <taxon>Bacillati</taxon>
        <taxon>Actinomycetota</taxon>
        <taxon>Actinomycetes</taxon>
        <taxon>Micrococcales</taxon>
        <taxon>Microbacteriaceae</taxon>
        <taxon>Gulosibacter</taxon>
    </lineage>
</organism>
<dbReference type="Gene3D" id="3.40.50.720">
    <property type="entry name" value="NAD(P)-binding Rossmann-like Domain"/>
    <property type="match status" value="1"/>
</dbReference>